<accession>A0A1K2IXF2</accession>
<dbReference type="Proteomes" id="UP000182034">
    <property type="component" value="Unassembled WGS sequence"/>
</dbReference>
<proteinExistence type="predicted"/>
<reference evidence="2" key="1">
    <citation type="submission" date="2016-10" db="EMBL/GenBank/DDBJ databases">
        <authorList>
            <person name="Varghese N."/>
            <person name="Submissions S."/>
        </authorList>
    </citation>
    <scope>NUCLEOTIDE SEQUENCE [LARGE SCALE GENOMIC DNA]</scope>
    <source>
        <strain evidence="2">SUR2</strain>
    </source>
</reference>
<keyword evidence="2" id="KW-1185">Reference proteome</keyword>
<protein>
    <submittedName>
        <fullName evidence="1">Uncharacterized protein</fullName>
    </submittedName>
</protein>
<dbReference type="STRING" id="1612149.SAMN05216324_13511"/>
<dbReference type="EMBL" id="FPKW01000035">
    <property type="protein sequence ID" value="SFZ97039.1"/>
    <property type="molecule type" value="Genomic_DNA"/>
</dbReference>
<sequence>MKNTQNYNDLIGKTREEIVKELGDGFNFYPSDLWTYNLKKNWLGRWVLLYIHFEDNVVCRVHIGH</sequence>
<organism evidence="1 2">
    <name type="scientific">Chryseobacterium limigenitum</name>
    <dbReference type="NCBI Taxonomy" id="1612149"/>
    <lineage>
        <taxon>Bacteria</taxon>
        <taxon>Pseudomonadati</taxon>
        <taxon>Bacteroidota</taxon>
        <taxon>Flavobacteriia</taxon>
        <taxon>Flavobacteriales</taxon>
        <taxon>Weeksellaceae</taxon>
        <taxon>Chryseobacterium group</taxon>
        <taxon>Chryseobacterium</taxon>
    </lineage>
</organism>
<evidence type="ECO:0000313" key="1">
    <source>
        <dbReference type="EMBL" id="SFZ97039.1"/>
    </source>
</evidence>
<gene>
    <name evidence="1" type="ORF">SAMN05216324_13511</name>
</gene>
<evidence type="ECO:0000313" key="2">
    <source>
        <dbReference type="Proteomes" id="UP000182034"/>
    </source>
</evidence>
<dbReference type="AlphaFoldDB" id="A0A1K2IXF2"/>
<name>A0A1K2IXF2_9FLAO</name>